<dbReference type="AlphaFoldDB" id="A0A7T7XPH1"/>
<evidence type="ECO:0000313" key="3">
    <source>
        <dbReference type="EMBL" id="QQO10095.1"/>
    </source>
</evidence>
<protein>
    <submittedName>
        <fullName evidence="3">Uncharacterized protein</fullName>
    </submittedName>
</protein>
<accession>A0A7T7XPH1</accession>
<feature type="coiled-coil region" evidence="1">
    <location>
        <begin position="302"/>
        <end position="348"/>
    </location>
</feature>
<feature type="region of interest" description="Disordered" evidence="2">
    <location>
        <begin position="1019"/>
        <end position="1042"/>
    </location>
</feature>
<gene>
    <name evidence="3" type="ORF">JFL75_04030</name>
</gene>
<dbReference type="RefSeq" id="WP_215627399.1">
    <property type="nucleotide sequence ID" value="NZ_CP067089.2"/>
</dbReference>
<organism evidence="3 4">
    <name type="scientific">Breznakiella homolactica</name>
    <dbReference type="NCBI Taxonomy" id="2798577"/>
    <lineage>
        <taxon>Bacteria</taxon>
        <taxon>Pseudomonadati</taxon>
        <taxon>Spirochaetota</taxon>
        <taxon>Spirochaetia</taxon>
        <taxon>Spirochaetales</taxon>
        <taxon>Breznakiellaceae</taxon>
        <taxon>Breznakiella</taxon>
    </lineage>
</organism>
<keyword evidence="4" id="KW-1185">Reference proteome</keyword>
<reference evidence="3" key="1">
    <citation type="submission" date="2021-01" db="EMBL/GenBank/DDBJ databases">
        <title>Description of Breznakiella homolactica.</title>
        <authorList>
            <person name="Song Y."/>
            <person name="Brune A."/>
        </authorList>
    </citation>
    <scope>NUCLEOTIDE SEQUENCE</scope>
    <source>
        <strain evidence="3">RmG30</strain>
    </source>
</reference>
<evidence type="ECO:0000313" key="4">
    <source>
        <dbReference type="Proteomes" id="UP000595917"/>
    </source>
</evidence>
<feature type="coiled-coil region" evidence="1">
    <location>
        <begin position="855"/>
        <end position="885"/>
    </location>
</feature>
<name>A0A7T7XPH1_9SPIR</name>
<dbReference type="EMBL" id="CP067089">
    <property type="protein sequence ID" value="QQO10095.1"/>
    <property type="molecule type" value="Genomic_DNA"/>
</dbReference>
<feature type="coiled-coil region" evidence="1">
    <location>
        <begin position="760"/>
        <end position="794"/>
    </location>
</feature>
<dbReference type="Proteomes" id="UP000595917">
    <property type="component" value="Chromosome"/>
</dbReference>
<feature type="coiled-coil region" evidence="1">
    <location>
        <begin position="79"/>
        <end position="113"/>
    </location>
</feature>
<evidence type="ECO:0000256" key="2">
    <source>
        <dbReference type="SAM" id="MobiDB-lite"/>
    </source>
</evidence>
<keyword evidence="1" id="KW-0175">Coiled coil</keyword>
<dbReference type="KEGG" id="bhc:JFL75_04030"/>
<evidence type="ECO:0000256" key="1">
    <source>
        <dbReference type="SAM" id="Coils"/>
    </source>
</evidence>
<sequence>MAVTAYEGVYNIAGDLGESNKALAEFSTKAEAANTLLENIKTSSSLAATAIISLGLALVQSKEKLNEIDKSLGNVDDSASGLEDTIGDLTKKLEALKKAADQSQKSLSKLKEGIGDSKDETKSFGEVMEKDALPAVKDFLSPATALKDVFEKFGADSNHPIVAMGNIAESTIKTTTTVVGFVSALGKARKAFQALKGLAITNPAGLALVAVSTAISAFISLKKTMDDSKKAQEESRKTVIKNTNSIVDHKIEAQALGEQYLVLNNSEDNFAKALIEQQIIRNRLKEIYPELTTSIIEQAVAENQLGQVIKNASENKDKEQEKNISDQIEELNKEIKKSERLIVTHKKDIVTILSGLGVEEETLLSNPDLVEEIFALNNQSESFVFIKNLLRDIETENANIIQKTNDILDANKSLEILKAPIDNNSSATDISRKDQYEALNAEYEKKYEFAKKAGGDLLSVELEWHQKKQALLLSFTHEDAEAAEANGKNYGEALTNALESSIAEGYETTETLLKESQARIDILTGNFSIKDNRTPAEKVNAIVKPLEGKKGVTTEDALRGINEKAAQAAASELDIIQELTESYNALNGVKKANEAKEDKEDLTLGKELQKIEEKRKEAELRREEALAMQTESAARLLIIEKERIALIAENSIAAIEKEIALKKELGKFGDREEGAQNLYDEWDAIKKEEDDLINSNPGNQEEKNQQEERLLEIRKREREIAQELLDFDSERKALQETQAAIINKQTSLFGEYNTLVNSAVEGDKERAEVLKQELDEFETKINDISEKLFIAEKKQLGQTTENAIAAIEQEIEAKKELGLFGDDKKEAEKNALLEKQAALKAKQNALLSEYNSLMASGTEEDVERAEILKEEIKELKTAIDEVGKELDSTPEWLKNIEKFFSEVAKYGGYIADVFNNIKDTVFAFMDNNQERAAQDNANKLREIEENKNRDLAAFDEELNTLREENRLENERLEEEYKERMYQAQIAEYDRNITELEEAFASETNIEKLRELEKQLEAEKKKKKEAEDQKKKEEAEKKKAEEDLKKENELLNAKNEAEYQYTVQRINVENEAGKAEADAAIVKSRWEKASTILTLTLKAAEYTVRAIGDAAGFNFVGAAMHTAAAVAAGVQAGFAASAPEPPQFTPQPIPSPPKKLAEGGIFMPSIGGTSILMSSGARAVVAEAGVPELYLPITPENIDSLFRNTKHQQINQGGFTYAPVYELNFSSNEGDTKEDVFSYLKNEVSRDLLELVEDAKRQWYVGA</sequence>
<proteinExistence type="predicted"/>